<dbReference type="EMBL" id="GIBP01007345">
    <property type="protein sequence ID" value="NDV36314.1"/>
    <property type="molecule type" value="Transcribed_RNA"/>
</dbReference>
<proteinExistence type="predicted"/>
<reference evidence="5" key="1">
    <citation type="journal article" date="2020" name="J. Eukaryot. Microbiol.">
        <title>De novo Sequencing, Assembly and Annotation of the Transcriptome for the Free-Living Testate Amoeba Arcella intermedia.</title>
        <authorList>
            <person name="Ribeiro G.M."/>
            <person name="Porfirio-Sousa A.L."/>
            <person name="Maurer-Alcala X.X."/>
            <person name="Katz L.A."/>
            <person name="Lahr D.J.G."/>
        </authorList>
    </citation>
    <scope>NUCLEOTIDE SEQUENCE</scope>
</reference>
<evidence type="ECO:0000256" key="1">
    <source>
        <dbReference type="ARBA" id="ARBA00022741"/>
    </source>
</evidence>
<keyword evidence="2" id="KW-0342">GTP-binding</keyword>
<dbReference type="GO" id="GO:0003924">
    <property type="term" value="F:GTPase activity"/>
    <property type="evidence" value="ECO:0007669"/>
    <property type="project" value="InterPro"/>
</dbReference>
<dbReference type="SMART" id="SM00176">
    <property type="entry name" value="RAN"/>
    <property type="match status" value="1"/>
</dbReference>
<feature type="compositionally biased region" description="Polar residues" evidence="4">
    <location>
        <begin position="200"/>
        <end position="211"/>
    </location>
</feature>
<dbReference type="InterPro" id="IPR027417">
    <property type="entry name" value="P-loop_NTPase"/>
</dbReference>
<dbReference type="Pfam" id="PF00071">
    <property type="entry name" value="Ras"/>
    <property type="match status" value="1"/>
</dbReference>
<dbReference type="PRINTS" id="PR00449">
    <property type="entry name" value="RASTRNSFRMNG"/>
</dbReference>
<dbReference type="PROSITE" id="PS51419">
    <property type="entry name" value="RAB"/>
    <property type="match status" value="1"/>
</dbReference>
<dbReference type="PROSITE" id="PS51421">
    <property type="entry name" value="RAS"/>
    <property type="match status" value="1"/>
</dbReference>
<dbReference type="InterPro" id="IPR050227">
    <property type="entry name" value="Rab"/>
</dbReference>
<evidence type="ECO:0000256" key="3">
    <source>
        <dbReference type="ARBA" id="ARBA00023288"/>
    </source>
</evidence>
<organism evidence="5">
    <name type="scientific">Arcella intermedia</name>
    <dbReference type="NCBI Taxonomy" id="1963864"/>
    <lineage>
        <taxon>Eukaryota</taxon>
        <taxon>Amoebozoa</taxon>
        <taxon>Tubulinea</taxon>
        <taxon>Elardia</taxon>
        <taxon>Arcellinida</taxon>
        <taxon>Sphaerothecina</taxon>
        <taxon>Arcellidae</taxon>
        <taxon>Arcella</taxon>
    </lineage>
</organism>
<dbReference type="NCBIfam" id="TIGR00231">
    <property type="entry name" value="small_GTP"/>
    <property type="match status" value="1"/>
</dbReference>
<dbReference type="InterPro" id="IPR005225">
    <property type="entry name" value="Small_GTP-bd"/>
</dbReference>
<dbReference type="FunFam" id="3.40.50.300:FF:001129">
    <property type="entry name" value="ras-related protein Rab-44 isoform X2"/>
    <property type="match status" value="1"/>
</dbReference>
<keyword evidence="3" id="KW-0449">Lipoprotein</keyword>
<evidence type="ECO:0000313" key="5">
    <source>
        <dbReference type="EMBL" id="NDV36314.1"/>
    </source>
</evidence>
<sequence>MMYKVIVIGDSGVGKSSVLGRWIREDFHLNIPSTVHVELSAKSFKVEDKIIKVQFWDTAGQERFNAITRQFYRGSHGAVILYDITCRKSFEDVAKWLQDVREVNSDTVILMVGNKCDLVKQRTVKVTEAIDYSKEVGVAFLETSAFTGDNCIKAMQLILQDIHSRNSIPTSLSSHDKKPLLTPSKVLIIDDPEPQPQPQTLHLTASTPKTTNTRKKDDCAC</sequence>
<keyword evidence="1" id="KW-0547">Nucleotide-binding</keyword>
<dbReference type="SMART" id="SM00174">
    <property type="entry name" value="RHO"/>
    <property type="match status" value="1"/>
</dbReference>
<dbReference type="SMART" id="SM00175">
    <property type="entry name" value="RAB"/>
    <property type="match status" value="1"/>
</dbReference>
<dbReference type="SUPFAM" id="SSF52540">
    <property type="entry name" value="P-loop containing nucleoside triphosphate hydrolases"/>
    <property type="match status" value="1"/>
</dbReference>
<dbReference type="SMART" id="SM00173">
    <property type="entry name" value="RAS"/>
    <property type="match status" value="1"/>
</dbReference>
<name>A0A6B2LH70_9EUKA</name>
<dbReference type="InterPro" id="IPR001806">
    <property type="entry name" value="Small_GTPase"/>
</dbReference>
<accession>A0A6B2LH70</accession>
<feature type="region of interest" description="Disordered" evidence="4">
    <location>
        <begin position="190"/>
        <end position="221"/>
    </location>
</feature>
<dbReference type="Gene3D" id="3.40.50.300">
    <property type="entry name" value="P-loop containing nucleotide triphosphate hydrolases"/>
    <property type="match status" value="1"/>
</dbReference>
<evidence type="ECO:0000256" key="4">
    <source>
        <dbReference type="SAM" id="MobiDB-lite"/>
    </source>
</evidence>
<dbReference type="PANTHER" id="PTHR47977">
    <property type="entry name" value="RAS-RELATED PROTEIN RAB"/>
    <property type="match status" value="1"/>
</dbReference>
<evidence type="ECO:0000256" key="2">
    <source>
        <dbReference type="ARBA" id="ARBA00023134"/>
    </source>
</evidence>
<dbReference type="AlphaFoldDB" id="A0A6B2LH70"/>
<protein>
    <submittedName>
        <fullName evidence="5">Uncharacterized protein</fullName>
    </submittedName>
</protein>
<dbReference type="GO" id="GO:0005525">
    <property type="term" value="F:GTP binding"/>
    <property type="evidence" value="ECO:0007669"/>
    <property type="project" value="UniProtKB-KW"/>
</dbReference>